<dbReference type="CDD" id="cd02440">
    <property type="entry name" value="AdoMet_MTases"/>
    <property type="match status" value="1"/>
</dbReference>
<dbReference type="eggNOG" id="COG2227">
    <property type="taxonomic scope" value="Bacteria"/>
</dbReference>
<dbReference type="OrthoDB" id="9810247at2"/>
<evidence type="ECO:0000313" key="2">
    <source>
        <dbReference type="EMBL" id="ABD10941.1"/>
    </source>
</evidence>
<reference evidence="2 3" key="1">
    <citation type="journal article" date="2007" name="Genome Res.">
        <title>Genome characteristics of facultatively symbiotic Frankia sp. strains reflect host range and host plant biogeography.</title>
        <authorList>
            <person name="Normand P."/>
            <person name="Lapierre P."/>
            <person name="Tisa L.S."/>
            <person name="Gogarten J.P."/>
            <person name="Alloisio N."/>
            <person name="Bagnarol E."/>
            <person name="Bassi C.A."/>
            <person name="Berry A.M."/>
            <person name="Bickhart D.M."/>
            <person name="Choisne N."/>
            <person name="Couloux A."/>
            <person name="Cournoyer B."/>
            <person name="Cruveiller S."/>
            <person name="Daubin V."/>
            <person name="Demange N."/>
            <person name="Francino M.P."/>
            <person name="Goltsman E."/>
            <person name="Huang Y."/>
            <person name="Kopp O.R."/>
            <person name="Labarre L."/>
            <person name="Lapidus A."/>
            <person name="Lavire C."/>
            <person name="Marechal J."/>
            <person name="Martinez M."/>
            <person name="Mastronunzio J.E."/>
            <person name="Mullin B.C."/>
            <person name="Niemann J."/>
            <person name="Pujic P."/>
            <person name="Rawnsley T."/>
            <person name="Rouy Z."/>
            <person name="Schenowitz C."/>
            <person name="Sellstedt A."/>
            <person name="Tavares F."/>
            <person name="Tomkins J.P."/>
            <person name="Vallenet D."/>
            <person name="Valverde C."/>
            <person name="Wall L.G."/>
            <person name="Wang Y."/>
            <person name="Medigue C."/>
            <person name="Benson D.R."/>
        </authorList>
    </citation>
    <scope>NUCLEOTIDE SEQUENCE [LARGE SCALE GENOMIC DNA]</scope>
    <source>
        <strain evidence="3">DSM 45818 / CECT 9043 / CcI3</strain>
    </source>
</reference>
<proteinExistence type="predicted"/>
<protein>
    <submittedName>
        <fullName evidence="2">Methyltransferase type 12</fullName>
    </submittedName>
</protein>
<dbReference type="SUPFAM" id="SSF53335">
    <property type="entry name" value="S-adenosyl-L-methionine-dependent methyltransferases"/>
    <property type="match status" value="1"/>
</dbReference>
<dbReference type="PhylomeDB" id="Q2JCQ1"/>
<accession>Q2JCQ1</accession>
<dbReference type="Gene3D" id="3.40.50.150">
    <property type="entry name" value="Vaccinia Virus protein VP39"/>
    <property type="match status" value="1"/>
</dbReference>
<organism evidence="2 3">
    <name type="scientific">Frankia casuarinae (strain DSM 45818 / CECT 9043 / HFP020203 / CcI3)</name>
    <dbReference type="NCBI Taxonomy" id="106370"/>
    <lineage>
        <taxon>Bacteria</taxon>
        <taxon>Bacillati</taxon>
        <taxon>Actinomycetota</taxon>
        <taxon>Actinomycetes</taxon>
        <taxon>Frankiales</taxon>
        <taxon>Frankiaceae</taxon>
        <taxon>Frankia</taxon>
    </lineage>
</organism>
<gene>
    <name evidence="2" type="ordered locus">Francci3_1565</name>
</gene>
<dbReference type="HOGENOM" id="CLU_050039_1_0_11"/>
<keyword evidence="2" id="KW-0808">Transferase</keyword>
<dbReference type="Pfam" id="PF08484">
    <property type="entry name" value="Methyltransf_14"/>
    <property type="match status" value="1"/>
</dbReference>
<feature type="domain" description="C-methyltransferase" evidence="1">
    <location>
        <begin position="283"/>
        <end position="384"/>
    </location>
</feature>
<dbReference type="KEGG" id="fra:Francci3_1565"/>
<dbReference type="InterPro" id="IPR029063">
    <property type="entry name" value="SAM-dependent_MTases_sf"/>
</dbReference>
<dbReference type="Gene3D" id="3.40.50.720">
    <property type="entry name" value="NAD(P)-binding Rossmann-like Domain"/>
    <property type="match status" value="1"/>
</dbReference>
<keyword evidence="3" id="KW-1185">Reference proteome</keyword>
<name>Q2JCQ1_FRACC</name>
<dbReference type="STRING" id="106370.Francci3_1565"/>
<dbReference type="Proteomes" id="UP000001937">
    <property type="component" value="Chromosome"/>
</dbReference>
<keyword evidence="2" id="KW-0489">Methyltransferase</keyword>
<dbReference type="EMBL" id="CP000249">
    <property type="protein sequence ID" value="ABD10941.1"/>
    <property type="molecule type" value="Genomic_DNA"/>
</dbReference>
<evidence type="ECO:0000259" key="1">
    <source>
        <dbReference type="Pfam" id="PF08484"/>
    </source>
</evidence>
<dbReference type="InterPro" id="IPR013691">
    <property type="entry name" value="MeTrfase_14"/>
</dbReference>
<dbReference type="Pfam" id="PF13489">
    <property type="entry name" value="Methyltransf_23"/>
    <property type="match status" value="1"/>
</dbReference>
<dbReference type="GO" id="GO:0032259">
    <property type="term" value="P:methylation"/>
    <property type="evidence" value="ECO:0007669"/>
    <property type="project" value="UniProtKB-KW"/>
</dbReference>
<dbReference type="AlphaFoldDB" id="Q2JCQ1"/>
<dbReference type="GO" id="GO:0008168">
    <property type="term" value="F:methyltransferase activity"/>
    <property type="evidence" value="ECO:0007669"/>
    <property type="project" value="UniProtKB-KW"/>
</dbReference>
<dbReference type="RefSeq" id="WP_011436004.1">
    <property type="nucleotide sequence ID" value="NC_007777.1"/>
</dbReference>
<evidence type="ECO:0000313" key="3">
    <source>
        <dbReference type="Proteomes" id="UP000001937"/>
    </source>
</evidence>
<sequence length="396" mass="44270">MTDQSTACPACGGSRLTSVYTKDDVPSHSCLLLADEDEARAFPKGDLRIAFCERCGFIMNTAFDPTKNQYSARYEETQAFSTRFQEFARDLAKRWTDKYDLYGKTVLEIGCGKGEFLVHLVEQGAGAGIGIDPGVRPERITSPVAGRLTWITDLYSERYAHLTADAVVCRHTLEHIAPVGDFMRMIRAALGDRTDIPVLFELPDVLRVLQEAAFWDVYYEHCSYFSAGSLARLFRATGFEVLDVSLDYDDQYLLIEARPSTVPAAGDPLPIEDDLATLRVGVRHFQREVATTLNRWSEMLWRGHQRGEKAAIWGSGSKGVSFLATLGPAADLVRYAVDINPHKHGMFMAGSGHRIVPSEWLREDRPDLLIIMNPIYRDEIAGELTRLGVDTELRAV</sequence>